<evidence type="ECO:0000313" key="3">
    <source>
        <dbReference type="EMBL" id="KAL0280287.1"/>
    </source>
</evidence>
<name>A0AAW2ID34_9NEOP</name>
<keyword evidence="2" id="KW-0732">Signal</keyword>
<feature type="compositionally biased region" description="Polar residues" evidence="1">
    <location>
        <begin position="59"/>
        <end position="79"/>
    </location>
</feature>
<evidence type="ECO:0000256" key="2">
    <source>
        <dbReference type="SAM" id="SignalP"/>
    </source>
</evidence>
<organism evidence="3">
    <name type="scientific">Menopon gallinae</name>
    <name type="common">poultry shaft louse</name>
    <dbReference type="NCBI Taxonomy" id="328185"/>
    <lineage>
        <taxon>Eukaryota</taxon>
        <taxon>Metazoa</taxon>
        <taxon>Ecdysozoa</taxon>
        <taxon>Arthropoda</taxon>
        <taxon>Hexapoda</taxon>
        <taxon>Insecta</taxon>
        <taxon>Pterygota</taxon>
        <taxon>Neoptera</taxon>
        <taxon>Paraneoptera</taxon>
        <taxon>Psocodea</taxon>
        <taxon>Troctomorpha</taxon>
        <taxon>Phthiraptera</taxon>
        <taxon>Amblycera</taxon>
        <taxon>Menoponidae</taxon>
        <taxon>Menopon</taxon>
    </lineage>
</organism>
<feature type="region of interest" description="Disordered" evidence="1">
    <location>
        <begin position="59"/>
        <end position="85"/>
    </location>
</feature>
<feature type="chain" id="PRO_5043374270" description="Secreted protein" evidence="2">
    <location>
        <begin position="19"/>
        <end position="85"/>
    </location>
</feature>
<evidence type="ECO:0000256" key="1">
    <source>
        <dbReference type="SAM" id="MobiDB-lite"/>
    </source>
</evidence>
<feature type="signal peptide" evidence="2">
    <location>
        <begin position="1"/>
        <end position="18"/>
    </location>
</feature>
<evidence type="ECO:0008006" key="4">
    <source>
        <dbReference type="Google" id="ProtNLM"/>
    </source>
</evidence>
<protein>
    <recommendedName>
        <fullName evidence="4">Secreted protein</fullName>
    </recommendedName>
</protein>
<dbReference type="EMBL" id="JARGDH010000001">
    <property type="protein sequence ID" value="KAL0280287.1"/>
    <property type="molecule type" value="Genomic_DNA"/>
</dbReference>
<sequence length="85" mass="8992">MVWRSVLVVVVLCAAVSGQQASRSTKVTIQSTTRASTKSQVPAVRVNYKSVKRSPIATLTLQNDTTAGTGEGQSSTSRANAARNR</sequence>
<comment type="caution">
    <text evidence="3">The sequence shown here is derived from an EMBL/GenBank/DDBJ whole genome shotgun (WGS) entry which is preliminary data.</text>
</comment>
<dbReference type="AlphaFoldDB" id="A0AAW2ID34"/>
<gene>
    <name evidence="3" type="ORF">PYX00_001628</name>
</gene>
<accession>A0AAW2ID34</accession>
<reference evidence="3" key="1">
    <citation type="journal article" date="2024" name="Gigascience">
        <title>Chromosome-level genome of the poultry shaft louse Menopon gallinae provides insight into the host-switching and adaptive evolution of parasitic lice.</title>
        <authorList>
            <person name="Xu Y."/>
            <person name="Ma L."/>
            <person name="Liu S."/>
            <person name="Liang Y."/>
            <person name="Liu Q."/>
            <person name="He Z."/>
            <person name="Tian L."/>
            <person name="Duan Y."/>
            <person name="Cai W."/>
            <person name="Li H."/>
            <person name="Song F."/>
        </authorList>
    </citation>
    <scope>NUCLEOTIDE SEQUENCE</scope>
    <source>
        <strain evidence="3">Cailab_2023a</strain>
    </source>
</reference>
<proteinExistence type="predicted"/>